<sequence length="117" mass="14114">MQELFQQIQTYLNMDEEIDFKEFDQYYKRVLATFNESGEQFSEQEVWYGLFISENLLSNADDRRKESKGSQAKKYKKINERMSLWAKNFASRLVALGYTEEQMNERFEAMFEEKAEQ</sequence>
<gene>
    <name evidence="1" type="ORF">HNQ41_001201</name>
</gene>
<dbReference type="AlphaFoldDB" id="A0A840QNV7"/>
<dbReference type="Proteomes" id="UP000551878">
    <property type="component" value="Unassembled WGS sequence"/>
</dbReference>
<proteinExistence type="predicted"/>
<dbReference type="EMBL" id="JACHHB010000004">
    <property type="protein sequence ID" value="MBB5173038.1"/>
    <property type="molecule type" value="Genomic_DNA"/>
</dbReference>
<keyword evidence="2" id="KW-1185">Reference proteome</keyword>
<organism evidence="1 2">
    <name type="scientific">Texcoconibacillus texcoconensis</name>
    <dbReference type="NCBI Taxonomy" id="1095777"/>
    <lineage>
        <taxon>Bacteria</taxon>
        <taxon>Bacillati</taxon>
        <taxon>Bacillota</taxon>
        <taxon>Bacilli</taxon>
        <taxon>Bacillales</taxon>
        <taxon>Bacillaceae</taxon>
        <taxon>Texcoconibacillus</taxon>
    </lineage>
</organism>
<evidence type="ECO:0000313" key="2">
    <source>
        <dbReference type="Proteomes" id="UP000551878"/>
    </source>
</evidence>
<protein>
    <submittedName>
        <fullName evidence="1">Uncharacterized protein</fullName>
    </submittedName>
</protein>
<name>A0A840QNV7_9BACI</name>
<comment type="caution">
    <text evidence="1">The sequence shown here is derived from an EMBL/GenBank/DDBJ whole genome shotgun (WGS) entry which is preliminary data.</text>
</comment>
<evidence type="ECO:0000313" key="1">
    <source>
        <dbReference type="EMBL" id="MBB5173038.1"/>
    </source>
</evidence>
<dbReference type="RefSeq" id="WP_184663485.1">
    <property type="nucleotide sequence ID" value="NZ_JACHHB010000004.1"/>
</dbReference>
<reference evidence="1 2" key="1">
    <citation type="submission" date="2020-08" db="EMBL/GenBank/DDBJ databases">
        <title>Genomic Encyclopedia of Type Strains, Phase IV (KMG-IV): sequencing the most valuable type-strain genomes for metagenomic binning, comparative biology and taxonomic classification.</title>
        <authorList>
            <person name="Goeker M."/>
        </authorList>
    </citation>
    <scope>NUCLEOTIDE SEQUENCE [LARGE SCALE GENOMIC DNA]</scope>
    <source>
        <strain evidence="1 2">DSM 24696</strain>
    </source>
</reference>
<accession>A0A840QNV7</accession>